<feature type="domain" description="ArsA/GET3 Anion-transporting ATPase-like" evidence="1">
    <location>
        <begin position="9"/>
        <end position="190"/>
    </location>
</feature>
<organism evidence="2 3">
    <name type="scientific">Nocardioides marinquilinus</name>
    <dbReference type="NCBI Taxonomy" id="1210400"/>
    <lineage>
        <taxon>Bacteria</taxon>
        <taxon>Bacillati</taxon>
        <taxon>Actinomycetota</taxon>
        <taxon>Actinomycetes</taxon>
        <taxon>Propionibacteriales</taxon>
        <taxon>Nocardioidaceae</taxon>
        <taxon>Nocardioides</taxon>
    </lineage>
</organism>
<dbReference type="InterPro" id="IPR027417">
    <property type="entry name" value="P-loop_NTPase"/>
</dbReference>
<dbReference type="Gene3D" id="3.40.50.300">
    <property type="entry name" value="P-loop containing nucleotide triphosphate hydrolases"/>
    <property type="match status" value="1"/>
</dbReference>
<dbReference type="Proteomes" id="UP001500221">
    <property type="component" value="Unassembled WGS sequence"/>
</dbReference>
<dbReference type="SUPFAM" id="SSF52540">
    <property type="entry name" value="P-loop containing nucleoside triphosphate hydrolases"/>
    <property type="match status" value="1"/>
</dbReference>
<evidence type="ECO:0000259" key="1">
    <source>
        <dbReference type="Pfam" id="PF02374"/>
    </source>
</evidence>
<evidence type="ECO:0000313" key="2">
    <source>
        <dbReference type="EMBL" id="GAA5142592.1"/>
    </source>
</evidence>
<dbReference type="InterPro" id="IPR025723">
    <property type="entry name" value="ArsA/GET3_ATPase-like"/>
</dbReference>
<protein>
    <submittedName>
        <fullName evidence="2">ArsA-related P-loop ATPase</fullName>
    </submittedName>
</protein>
<dbReference type="PANTHER" id="PTHR10803">
    <property type="entry name" value="ARSENICAL PUMP-DRIVING ATPASE ARSENITE-TRANSLOCATING ATPASE"/>
    <property type="match status" value="1"/>
</dbReference>
<name>A0ABP9P8X9_9ACTN</name>
<sequence>MSDWPRVRLHVVTGKGGTGKSTVAAALALALADEGRTVLLCEVEGRQGIARMFDVDPLPFAERRLATGLPPDDGAGRPGVVHALHIDPESALLEYLALYYKLGRAGRALDKFGVIEFATTIAPGVRDVLLTGKLFEAVERNRRNKGAIHYDAVVLDAPPTGRITQFLGVSDELIGLAKVGPVKSQSETMMTLFRSPRTAVHLVTVLEEMPVQETADGIAELRGARLPVGGVIVNQVRSRDLARAAVGAAGVDTLDEQTLVADLAESGLDVDDALVAGLLHEGREHAERRELEAAQRARVDELGVPVYELPRLPGGVDLGALYELAGALRRQGLA</sequence>
<proteinExistence type="predicted"/>
<evidence type="ECO:0000313" key="3">
    <source>
        <dbReference type="Proteomes" id="UP001500221"/>
    </source>
</evidence>
<reference evidence="3" key="1">
    <citation type="journal article" date="2019" name="Int. J. Syst. Evol. Microbiol.">
        <title>The Global Catalogue of Microorganisms (GCM) 10K type strain sequencing project: providing services to taxonomists for standard genome sequencing and annotation.</title>
        <authorList>
            <consortium name="The Broad Institute Genomics Platform"/>
            <consortium name="The Broad Institute Genome Sequencing Center for Infectious Disease"/>
            <person name="Wu L."/>
            <person name="Ma J."/>
        </authorList>
    </citation>
    <scope>NUCLEOTIDE SEQUENCE [LARGE SCALE GENOMIC DNA]</scope>
    <source>
        <strain evidence="3">JCM 18459</strain>
    </source>
</reference>
<accession>A0ABP9P8X9</accession>
<dbReference type="EMBL" id="BAABKG010000001">
    <property type="protein sequence ID" value="GAA5142592.1"/>
    <property type="molecule type" value="Genomic_DNA"/>
</dbReference>
<dbReference type="Pfam" id="PF02374">
    <property type="entry name" value="ArsA_ATPase"/>
    <property type="match status" value="1"/>
</dbReference>
<dbReference type="RefSeq" id="WP_345454441.1">
    <property type="nucleotide sequence ID" value="NZ_BAABKG010000001.1"/>
</dbReference>
<gene>
    <name evidence="2" type="ORF">GCM10023340_06330</name>
</gene>
<dbReference type="InterPro" id="IPR016300">
    <property type="entry name" value="ATPase_ArsA/GET3"/>
</dbReference>
<dbReference type="PANTHER" id="PTHR10803:SF31">
    <property type="entry name" value="ATPASE RV3679-RELATED"/>
    <property type="match status" value="1"/>
</dbReference>
<keyword evidence="3" id="KW-1185">Reference proteome</keyword>
<comment type="caution">
    <text evidence="2">The sequence shown here is derived from an EMBL/GenBank/DDBJ whole genome shotgun (WGS) entry which is preliminary data.</text>
</comment>